<name>A0A523B9T3_9CREN</name>
<dbReference type="InterPro" id="IPR050107">
    <property type="entry name" value="ABC_carbohydrate_import_ATPase"/>
</dbReference>
<dbReference type="Pfam" id="PF00005">
    <property type="entry name" value="ABC_tran"/>
    <property type="match status" value="2"/>
</dbReference>
<dbReference type="CDD" id="cd03216">
    <property type="entry name" value="ABC_Carb_Monos_I"/>
    <property type="match status" value="1"/>
</dbReference>
<dbReference type="SUPFAM" id="SSF52540">
    <property type="entry name" value="P-loop containing nucleoside triphosphate hydrolases"/>
    <property type="match status" value="2"/>
</dbReference>
<feature type="domain" description="ABC transporter" evidence="3">
    <location>
        <begin position="30"/>
        <end position="264"/>
    </location>
</feature>
<comment type="caution">
    <text evidence="4">The sequence shown here is derived from an EMBL/GenBank/DDBJ whole genome shotgun (WGS) entry which is preliminary data.</text>
</comment>
<evidence type="ECO:0000256" key="1">
    <source>
        <dbReference type="ARBA" id="ARBA00022741"/>
    </source>
</evidence>
<accession>A0A523B9T3</accession>
<evidence type="ECO:0000313" key="5">
    <source>
        <dbReference type="Proteomes" id="UP000315399"/>
    </source>
</evidence>
<dbReference type="CDD" id="cd03215">
    <property type="entry name" value="ABC_Carb_Monos_II"/>
    <property type="match status" value="1"/>
</dbReference>
<dbReference type="SMART" id="SM00382">
    <property type="entry name" value="AAA"/>
    <property type="match status" value="1"/>
</dbReference>
<evidence type="ECO:0000256" key="2">
    <source>
        <dbReference type="ARBA" id="ARBA00022840"/>
    </source>
</evidence>
<gene>
    <name evidence="4" type="ORF">DSO08_05235</name>
</gene>
<dbReference type="Gene3D" id="3.40.50.300">
    <property type="entry name" value="P-loop containing nucleotide triphosphate hydrolases"/>
    <property type="match status" value="2"/>
</dbReference>
<dbReference type="PROSITE" id="PS00211">
    <property type="entry name" value="ABC_TRANSPORTER_1"/>
    <property type="match status" value="1"/>
</dbReference>
<dbReference type="InterPro" id="IPR003439">
    <property type="entry name" value="ABC_transporter-like_ATP-bd"/>
</dbReference>
<dbReference type="Proteomes" id="UP000315399">
    <property type="component" value="Unassembled WGS sequence"/>
</dbReference>
<evidence type="ECO:0000313" key="4">
    <source>
        <dbReference type="EMBL" id="TDA37693.1"/>
    </source>
</evidence>
<dbReference type="InterPro" id="IPR003593">
    <property type="entry name" value="AAA+_ATPase"/>
</dbReference>
<dbReference type="GO" id="GO:0016887">
    <property type="term" value="F:ATP hydrolysis activity"/>
    <property type="evidence" value="ECO:0007669"/>
    <property type="project" value="InterPro"/>
</dbReference>
<proteinExistence type="predicted"/>
<dbReference type="PROSITE" id="PS50893">
    <property type="entry name" value="ABC_TRANSPORTER_2"/>
    <property type="match status" value="2"/>
</dbReference>
<dbReference type="GO" id="GO:0005524">
    <property type="term" value="F:ATP binding"/>
    <property type="evidence" value="ECO:0007669"/>
    <property type="project" value="UniProtKB-KW"/>
</dbReference>
<evidence type="ECO:0000259" key="3">
    <source>
        <dbReference type="PROSITE" id="PS50893"/>
    </source>
</evidence>
<feature type="domain" description="ABC transporter" evidence="3">
    <location>
        <begin position="280"/>
        <end position="524"/>
    </location>
</feature>
<dbReference type="AlphaFoldDB" id="A0A523B9T3"/>
<keyword evidence="2 4" id="KW-0067">ATP-binding</keyword>
<organism evidence="4 5">
    <name type="scientific">Thermoproteota archaeon</name>
    <dbReference type="NCBI Taxonomy" id="2056631"/>
    <lineage>
        <taxon>Archaea</taxon>
        <taxon>Thermoproteota</taxon>
    </lineage>
</organism>
<protein>
    <submittedName>
        <fullName evidence="4">Heme ABC transporter ATP-binding protein</fullName>
    </submittedName>
</protein>
<dbReference type="PANTHER" id="PTHR43790">
    <property type="entry name" value="CARBOHYDRATE TRANSPORT ATP-BINDING PROTEIN MG119-RELATED"/>
    <property type="match status" value="1"/>
</dbReference>
<dbReference type="PANTHER" id="PTHR43790:SF4">
    <property type="entry name" value="GUANOSINE IMPORT ATP-BINDING PROTEIN NUPO"/>
    <property type="match status" value="1"/>
</dbReference>
<sequence length="525" mass="57322">MLTPLFFLKRSRVEATGNQADQPPGSEFALHVKGVNKTYPNGVVANRDVSISIMKGEVHAILGENGAGKTTLVKIISGCLRPDSGEIYVDGRRVEIDSPLKAISLGIGMVHQHFTLIPSFTVAENIALSLPMTGRLSLDQVKERIKSVSESLNLKIDPDVRIEQLPVGLRQRVEILRLLCQDVRILILDEPTSVLTPIEVEDLFRTIRELKSKGKSIIIITHKVREALAISDRVTIMRGGRVVKTLMTKETNESELASLVVEGFCPSLKIEHGGRGEPLLIVKDLRVRGDRGEVAVKGVSFVLHSGEILGVAGVAGNGQKELVEAITGLRRADSGTILVRDFDLTNRSPRTIIKKGIAYIPEDRMRRGVILTMSVSENLVLKNFEDPPYSRKMIMDKLAMERSASELISKFGIKASDPWISVSSLSGGNIQKLVVARELSNGASVLVAEQPTAGLDVKASEGVHQKMMELKSKGVGILLVSADLDEILKLSDRILVIFEGRIVGEFSRDNCDIQKIARLMLGASA</sequence>
<dbReference type="InterPro" id="IPR027417">
    <property type="entry name" value="P-loop_NTPase"/>
</dbReference>
<keyword evidence="1" id="KW-0547">Nucleotide-binding</keyword>
<reference evidence="4 5" key="1">
    <citation type="journal article" date="2019" name="Nat. Microbiol.">
        <title>Expanding anaerobic alkane metabolism in the domain of Archaea.</title>
        <authorList>
            <person name="Wang Y."/>
            <person name="Wegener G."/>
            <person name="Hou J."/>
            <person name="Wang F."/>
            <person name="Xiao X."/>
        </authorList>
    </citation>
    <scope>NUCLEOTIDE SEQUENCE [LARGE SCALE GENOMIC DNA]</scope>
    <source>
        <strain evidence="4">WYZ-LMO10</strain>
    </source>
</reference>
<dbReference type="InterPro" id="IPR017871">
    <property type="entry name" value="ABC_transporter-like_CS"/>
</dbReference>
<dbReference type="EMBL" id="QNVH01000058">
    <property type="protein sequence ID" value="TDA37693.1"/>
    <property type="molecule type" value="Genomic_DNA"/>
</dbReference>